<dbReference type="InterPro" id="IPR009091">
    <property type="entry name" value="RCC1/BLIP-II"/>
</dbReference>
<dbReference type="PROSITE" id="PS00626">
    <property type="entry name" value="RCC1_2"/>
    <property type="match status" value="2"/>
</dbReference>
<dbReference type="GO" id="GO:0005737">
    <property type="term" value="C:cytoplasm"/>
    <property type="evidence" value="ECO:0007669"/>
    <property type="project" value="TreeGrafter"/>
</dbReference>
<dbReference type="InterPro" id="IPR051553">
    <property type="entry name" value="Ran_GTPase-activating"/>
</dbReference>
<dbReference type="PROSITE" id="PS50012">
    <property type="entry name" value="RCC1_3"/>
    <property type="match status" value="5"/>
</dbReference>
<evidence type="ECO:0000256" key="1">
    <source>
        <dbReference type="ARBA" id="ARBA00022658"/>
    </source>
</evidence>
<feature type="repeat" description="RCC1" evidence="3">
    <location>
        <begin position="291"/>
        <end position="347"/>
    </location>
</feature>
<evidence type="ECO:0000256" key="2">
    <source>
        <dbReference type="ARBA" id="ARBA00022737"/>
    </source>
</evidence>
<feature type="repeat" description="RCC1" evidence="3">
    <location>
        <begin position="404"/>
        <end position="458"/>
    </location>
</feature>
<feature type="repeat" description="RCC1" evidence="3">
    <location>
        <begin position="459"/>
        <end position="510"/>
    </location>
</feature>
<evidence type="ECO:0000256" key="3">
    <source>
        <dbReference type="PROSITE-ProRule" id="PRU00235"/>
    </source>
</evidence>
<feature type="repeat" description="RCC1" evidence="3">
    <location>
        <begin position="348"/>
        <end position="400"/>
    </location>
</feature>
<proteinExistence type="predicted"/>
<gene>
    <name evidence="6" type="ORF">CDL15_Pgr009798</name>
</gene>
<name>A0A218WVZ5_PUNGR</name>
<dbReference type="PANTHER" id="PTHR45982">
    <property type="entry name" value="REGULATOR OF CHROMOSOME CONDENSATION"/>
    <property type="match status" value="1"/>
</dbReference>
<dbReference type="SUPFAM" id="SSF50985">
    <property type="entry name" value="RCC1/BLIP-II"/>
    <property type="match status" value="1"/>
</dbReference>
<comment type="caution">
    <text evidence="6">The sequence shown here is derived from an EMBL/GenBank/DDBJ whole genome shotgun (WGS) entry which is preliminary data.</text>
</comment>
<reference evidence="7" key="1">
    <citation type="journal article" date="2017" name="Plant J.">
        <title>The pomegranate (Punica granatum L.) genome and the genomics of punicalagin biosynthesis.</title>
        <authorList>
            <person name="Qin G."/>
            <person name="Xu C."/>
            <person name="Ming R."/>
            <person name="Tang H."/>
            <person name="Guyot R."/>
            <person name="Kramer E.M."/>
            <person name="Hu Y."/>
            <person name="Yi X."/>
            <person name="Qi Y."/>
            <person name="Xu X."/>
            <person name="Gao Z."/>
            <person name="Pan H."/>
            <person name="Jian J."/>
            <person name="Tian Y."/>
            <person name="Yue Z."/>
            <person name="Xu Y."/>
        </authorList>
    </citation>
    <scope>NUCLEOTIDE SEQUENCE [LARGE SCALE GENOMIC DNA]</scope>
    <source>
        <strain evidence="7">cv. Dabenzi</strain>
    </source>
</reference>
<dbReference type="InterPro" id="IPR000408">
    <property type="entry name" value="Reg_chr_condens"/>
</dbReference>
<dbReference type="Proteomes" id="UP000197138">
    <property type="component" value="Unassembled WGS sequence"/>
</dbReference>
<protein>
    <recommendedName>
        <fullName evidence="5">RCC1-like domain-containing protein</fullName>
    </recommendedName>
</protein>
<dbReference type="GO" id="GO:0005085">
    <property type="term" value="F:guanyl-nucleotide exchange factor activity"/>
    <property type="evidence" value="ECO:0007669"/>
    <property type="project" value="TreeGrafter"/>
</dbReference>
<evidence type="ECO:0000313" key="7">
    <source>
        <dbReference type="Proteomes" id="UP000197138"/>
    </source>
</evidence>
<feature type="region of interest" description="Disordered" evidence="4">
    <location>
        <begin position="685"/>
        <end position="708"/>
    </location>
</feature>
<dbReference type="EMBL" id="MTKT01003224">
    <property type="protein sequence ID" value="OWM76152.1"/>
    <property type="molecule type" value="Genomic_DNA"/>
</dbReference>
<accession>A0A218WVZ5</accession>
<dbReference type="PANTHER" id="PTHR45982:SF1">
    <property type="entry name" value="REGULATOR OF CHROMOSOME CONDENSATION"/>
    <property type="match status" value="1"/>
</dbReference>
<dbReference type="AlphaFoldDB" id="A0A218WVZ5"/>
<keyword evidence="1" id="KW-0344">Guanine-nucleotide releasing factor</keyword>
<dbReference type="Pfam" id="PF00415">
    <property type="entry name" value="RCC1"/>
    <property type="match status" value="1"/>
</dbReference>
<organism evidence="6 7">
    <name type="scientific">Punica granatum</name>
    <name type="common">Pomegranate</name>
    <dbReference type="NCBI Taxonomy" id="22663"/>
    <lineage>
        <taxon>Eukaryota</taxon>
        <taxon>Viridiplantae</taxon>
        <taxon>Streptophyta</taxon>
        <taxon>Embryophyta</taxon>
        <taxon>Tracheophyta</taxon>
        <taxon>Spermatophyta</taxon>
        <taxon>Magnoliopsida</taxon>
        <taxon>eudicotyledons</taxon>
        <taxon>Gunneridae</taxon>
        <taxon>Pentapetalae</taxon>
        <taxon>rosids</taxon>
        <taxon>malvids</taxon>
        <taxon>Myrtales</taxon>
        <taxon>Lythraceae</taxon>
        <taxon>Punica</taxon>
    </lineage>
</organism>
<feature type="domain" description="RCC1-like" evidence="5">
    <location>
        <begin position="314"/>
        <end position="609"/>
    </location>
</feature>
<feature type="repeat" description="RCC1" evidence="3">
    <location>
        <begin position="239"/>
        <end position="290"/>
    </location>
</feature>
<dbReference type="PRINTS" id="PR00633">
    <property type="entry name" value="RCCNDNSATION"/>
</dbReference>
<feature type="region of interest" description="Disordered" evidence="4">
    <location>
        <begin position="56"/>
        <end position="83"/>
    </location>
</feature>
<evidence type="ECO:0000259" key="5">
    <source>
        <dbReference type="Pfam" id="PF25390"/>
    </source>
</evidence>
<dbReference type="InterPro" id="IPR058923">
    <property type="entry name" value="RCC1-like_dom"/>
</dbReference>
<feature type="compositionally biased region" description="Low complexity" evidence="4">
    <location>
        <begin position="685"/>
        <end position="694"/>
    </location>
</feature>
<evidence type="ECO:0000313" key="6">
    <source>
        <dbReference type="EMBL" id="OWM76152.1"/>
    </source>
</evidence>
<feature type="region of interest" description="Disordered" evidence="4">
    <location>
        <begin position="617"/>
        <end position="638"/>
    </location>
</feature>
<evidence type="ECO:0000256" key="4">
    <source>
        <dbReference type="SAM" id="MobiDB-lite"/>
    </source>
</evidence>
<dbReference type="Pfam" id="PF25390">
    <property type="entry name" value="WD40_RLD"/>
    <property type="match status" value="1"/>
</dbReference>
<sequence>MGENVAEVVSCLKFLRRAFKYLKSSQKKFGDCPMVPQGSMDVTMSEAPNVQFNNIPDQLVPDAARPPSPESQRETRHCLGDPSPGEFPLASVPTMVLHILTSCNLDPVDLAKLEASPTTFNILYRRLNLIDGTMITTVPPNDLKHLWLLQATCSFFRRPMNLIPELELSMSEVAALEMCQKRAIFKPMKPQEREALKERCGGSWKLVLKFLLAGEGCYRREKSQVTAGGCHSVVVTSGGDVYTFGLNCSGQLGHSTTDNEWQPRQISSLKGIRIIQAAAGAEKTMLVSDSGQVYAFGKDKLRERGDEHDQVERSKSIAMPTLMESLKGVFVVQAVTGELFMAVLSREGRVYTFCWGKEEKLGHLTDPNDMEPHPLNGALENVPVVQIAAGHCYLLALAFQPSGMSVYSVGCGQGGKLGHGSTGSEKQPRLITQFQMTLNLQPMAISAGTWHAAVLGHDGRVCTWGWGSCGCLGHGIQAYQIVPKVVEGFGDGKAVHIATGEHTTFVVLDNGDIYSFGALHWGNLGHDVVDGEEMQDNFVVKPRLVTSLTQKELHERIVQISPTNNFRTHGHTIALTESGKIYAFGMGDKGQLGTKLPSGQSRRTQPKRVNIDLRFRLSRGQRPVGEDPTNLPPPPTVRDTPILQVVEEEYGSCSQNGIEEHLLVTWPSEVEQEISGVRERICRIGPGKSSMPKSSKGRGKVEQLNASM</sequence>
<keyword evidence="2" id="KW-0677">Repeat</keyword>
<dbReference type="Gene3D" id="2.130.10.30">
    <property type="entry name" value="Regulator of chromosome condensation 1/beta-lactamase-inhibitor protein II"/>
    <property type="match status" value="2"/>
</dbReference>